<protein>
    <submittedName>
        <fullName evidence="2">Uncharacterized protein</fullName>
    </submittedName>
</protein>
<gene>
    <name evidence="2" type="ORF">D9613_009190</name>
</gene>
<evidence type="ECO:0000256" key="1">
    <source>
        <dbReference type="SAM" id="MobiDB-lite"/>
    </source>
</evidence>
<sequence>MSELHNQLSFISPDPRIFQEKLNSLQTSELADRIRVLTIWPSAVRDAISTIDSKQEAESRGRLERSQTPTTPVFKGRHVRYLSRGREYVEELLHVHSSSKPLRSPTPTRKLFSPRNSSDSFANVSENPTQQAFQQAIRRLQHVEEFELNWYMDKGAEGEAWNFSLFPEIWQTIGPNLRKLTLDVQLFKMNDIVKYCYSLPKLEELLLTIHGDTSPVNHKHLLSIDSSDTSVPYLINKLRPTLRHLSIKTIGHQQLSLNFQLLESFPYLTSLSLNMPLDSEHLQDPSGFRRLLNAHPHITDLSIRYAKCCKDCTDDGFGLPSGKHMLYSDVSLPALRSLEVGLHTPVPPFGSINPLYNTIARIGPDFTSLTFRDRNLKLDEIKSMLRLFPTYRLKKLSLFAKHLSPQLIDHIAHTCPALSSLSLEVETVVRSESTQASPAYQEDDVDGFSQALFNYAVDIENDRWRYVTWLLSDISIMQWQFKVGHQHNWACMKAIARVIPSLRSFAGKGHMDVGANAPVKPEAVQQRSRFIEMGLDEGLYHDD</sequence>
<feature type="compositionally biased region" description="Polar residues" evidence="1">
    <location>
        <begin position="114"/>
        <end position="126"/>
    </location>
</feature>
<dbReference type="Proteomes" id="UP000521872">
    <property type="component" value="Unassembled WGS sequence"/>
</dbReference>
<accession>A0A8H4VW79</accession>
<dbReference type="AlphaFoldDB" id="A0A8H4VW79"/>
<proteinExistence type="predicted"/>
<evidence type="ECO:0000313" key="3">
    <source>
        <dbReference type="Proteomes" id="UP000521872"/>
    </source>
</evidence>
<name>A0A8H4VW79_9AGAR</name>
<dbReference type="Gene3D" id="3.80.10.10">
    <property type="entry name" value="Ribonuclease Inhibitor"/>
    <property type="match status" value="1"/>
</dbReference>
<dbReference type="SUPFAM" id="SSF52047">
    <property type="entry name" value="RNI-like"/>
    <property type="match status" value="1"/>
</dbReference>
<feature type="compositionally biased region" description="Basic and acidic residues" evidence="1">
    <location>
        <begin position="53"/>
        <end position="65"/>
    </location>
</feature>
<dbReference type="InterPro" id="IPR032675">
    <property type="entry name" value="LRR_dom_sf"/>
</dbReference>
<feature type="region of interest" description="Disordered" evidence="1">
    <location>
        <begin position="51"/>
        <end position="70"/>
    </location>
</feature>
<feature type="region of interest" description="Disordered" evidence="1">
    <location>
        <begin position="99"/>
        <end position="126"/>
    </location>
</feature>
<comment type="caution">
    <text evidence="2">The sequence shown here is derived from an EMBL/GenBank/DDBJ whole genome shotgun (WGS) entry which is preliminary data.</text>
</comment>
<organism evidence="2 3">
    <name type="scientific">Agrocybe pediades</name>
    <dbReference type="NCBI Taxonomy" id="84607"/>
    <lineage>
        <taxon>Eukaryota</taxon>
        <taxon>Fungi</taxon>
        <taxon>Dikarya</taxon>
        <taxon>Basidiomycota</taxon>
        <taxon>Agaricomycotina</taxon>
        <taxon>Agaricomycetes</taxon>
        <taxon>Agaricomycetidae</taxon>
        <taxon>Agaricales</taxon>
        <taxon>Agaricineae</taxon>
        <taxon>Strophariaceae</taxon>
        <taxon>Agrocybe</taxon>
    </lineage>
</organism>
<evidence type="ECO:0000313" key="2">
    <source>
        <dbReference type="EMBL" id="KAF4622214.1"/>
    </source>
</evidence>
<reference evidence="2 3" key="1">
    <citation type="submission" date="2019-12" db="EMBL/GenBank/DDBJ databases">
        <authorList>
            <person name="Floudas D."/>
            <person name="Bentzer J."/>
            <person name="Ahren D."/>
            <person name="Johansson T."/>
            <person name="Persson P."/>
            <person name="Tunlid A."/>
        </authorList>
    </citation>
    <scope>NUCLEOTIDE SEQUENCE [LARGE SCALE GENOMIC DNA]</scope>
    <source>
        <strain evidence="2 3">CBS 102.39</strain>
    </source>
</reference>
<keyword evidence="3" id="KW-1185">Reference proteome</keyword>
<dbReference type="EMBL" id="JAACJL010000002">
    <property type="protein sequence ID" value="KAF4622214.1"/>
    <property type="molecule type" value="Genomic_DNA"/>
</dbReference>